<name>A0ABS5LSY2_9BURK</name>
<evidence type="ECO:0000313" key="2">
    <source>
        <dbReference type="Proteomes" id="UP001647436"/>
    </source>
</evidence>
<keyword evidence="2" id="KW-1185">Reference proteome</keyword>
<protein>
    <submittedName>
        <fullName evidence="1">Uncharacterized protein</fullName>
    </submittedName>
</protein>
<accession>A0ABS5LSY2</accession>
<dbReference type="EMBL" id="JAANES010000002">
    <property type="protein sequence ID" value="MBS3019603.1"/>
    <property type="molecule type" value="Genomic_DNA"/>
</dbReference>
<comment type="caution">
    <text evidence="1">The sequence shown here is derived from an EMBL/GenBank/DDBJ whole genome shotgun (WGS) entry which is preliminary data.</text>
</comment>
<gene>
    <name evidence="1" type="ORF">DJFAAGMI_02348</name>
</gene>
<dbReference type="Proteomes" id="UP001647436">
    <property type="component" value="Unassembled WGS sequence"/>
</dbReference>
<sequence>MLYALKISNTKRMQLFFNEHSLNQARASAGPKNS</sequence>
<proteinExistence type="predicted"/>
<evidence type="ECO:0000313" key="1">
    <source>
        <dbReference type="EMBL" id="MBS3019603.1"/>
    </source>
</evidence>
<organism evidence="1 2">
    <name type="scientific">Comamonas brasiliensis</name>
    <dbReference type="NCBI Taxonomy" id="1812482"/>
    <lineage>
        <taxon>Bacteria</taxon>
        <taxon>Pseudomonadati</taxon>
        <taxon>Pseudomonadota</taxon>
        <taxon>Betaproteobacteria</taxon>
        <taxon>Burkholderiales</taxon>
        <taxon>Comamonadaceae</taxon>
        <taxon>Comamonas</taxon>
    </lineage>
</organism>
<reference evidence="1 2" key="1">
    <citation type="submission" date="2020-03" db="EMBL/GenBank/DDBJ databases">
        <title>The role of nitrogen metabolism on polyethylene biodegradation.</title>
        <authorList>
            <person name="Peixoto J."/>
            <person name="Vizzotto C.S."/>
            <person name="Ramos A."/>
            <person name="Alves G."/>
            <person name="Steindorff A."/>
            <person name="Kruger R."/>
        </authorList>
    </citation>
    <scope>NUCLEOTIDE SEQUENCE [LARGE SCALE GENOMIC DNA]</scope>
    <source>
        <strain evidence="1 2">PE63</strain>
    </source>
</reference>